<organism evidence="2 3">
    <name type="scientific">Clostridium polyendosporum</name>
    <dbReference type="NCBI Taxonomy" id="69208"/>
    <lineage>
        <taxon>Bacteria</taxon>
        <taxon>Bacillati</taxon>
        <taxon>Bacillota</taxon>
        <taxon>Clostridia</taxon>
        <taxon>Eubacteriales</taxon>
        <taxon>Clostridiaceae</taxon>
        <taxon>Clostridium</taxon>
    </lineage>
</organism>
<keyword evidence="1" id="KW-0812">Transmembrane</keyword>
<keyword evidence="3" id="KW-1185">Reference proteome</keyword>
<proteinExistence type="predicted"/>
<dbReference type="Proteomes" id="UP000679179">
    <property type="component" value="Unassembled WGS sequence"/>
</dbReference>
<evidence type="ECO:0000313" key="3">
    <source>
        <dbReference type="Proteomes" id="UP000679179"/>
    </source>
</evidence>
<comment type="caution">
    <text evidence="2">The sequence shown here is derived from an EMBL/GenBank/DDBJ whole genome shotgun (WGS) entry which is preliminary data.</text>
</comment>
<keyword evidence="1" id="KW-0472">Membrane</keyword>
<keyword evidence="1" id="KW-1133">Transmembrane helix</keyword>
<evidence type="ECO:0000256" key="1">
    <source>
        <dbReference type="SAM" id="Phobius"/>
    </source>
</evidence>
<accession>A0A919S2R9</accession>
<gene>
    <name evidence="2" type="ORF">CPJCM30710_33480</name>
</gene>
<evidence type="ECO:0000313" key="2">
    <source>
        <dbReference type="EMBL" id="GIM30682.1"/>
    </source>
</evidence>
<protein>
    <submittedName>
        <fullName evidence="2">Uncharacterized protein</fullName>
    </submittedName>
</protein>
<name>A0A919S2R9_9CLOT</name>
<feature type="transmembrane region" description="Helical" evidence="1">
    <location>
        <begin position="20"/>
        <end position="41"/>
    </location>
</feature>
<sequence length="63" mass="7630">MKSYLYSEERNNIRYYHTYINIFCSSIFDYSYFNILIDALIRTKFSYSNHIFRINLPSVSLLG</sequence>
<reference evidence="2" key="1">
    <citation type="submission" date="2021-03" db="EMBL/GenBank/DDBJ databases">
        <title>Taxonomic study of Clostridium polyendosporum from meadow-gley soil under rice.</title>
        <authorList>
            <person name="Kobayashi H."/>
            <person name="Tanizawa Y."/>
            <person name="Yagura M."/>
        </authorList>
    </citation>
    <scope>NUCLEOTIDE SEQUENCE</scope>
    <source>
        <strain evidence="2">JCM 30710</strain>
    </source>
</reference>
<dbReference type="EMBL" id="BOPZ01000051">
    <property type="protein sequence ID" value="GIM30682.1"/>
    <property type="molecule type" value="Genomic_DNA"/>
</dbReference>
<dbReference type="AlphaFoldDB" id="A0A919S2R9"/>